<dbReference type="EMBL" id="UINC01053216">
    <property type="protein sequence ID" value="SVB69468.1"/>
    <property type="molecule type" value="Genomic_DNA"/>
</dbReference>
<sequence>VSYHCIKPDCPNHDANLPKEAAQKLEYRCFLCQSELVPPPVPLEKIVDFVEDLPAAIQIMPKLQVLLSDANSSISDIIGLIKTDPSLVSRIVKASNTAFFAGSYYCSTIEDAMNRIGFTEAYNIIGYVAASQLFQQDLPLYGLTSDELWSSSVRGASSMQLVGSQLRLVQPYVLPNSGVSYTVGLLRSVGKMLINFFHGTHGIPILSSLEDPLTVEKEKSLLGFDNREAAAALLRKWNFQEEVVSPILFQDTPFECEEVQPLACLLHLTAKGIRDLPSDKLVDEPKSLRSSFKTNGGLLSAINLSPKALFDGLVASTNDFNAFSKSL</sequence>
<name>A0A382G2H3_9ZZZZ</name>
<dbReference type="PANTHER" id="PTHR33525:SF3">
    <property type="entry name" value="RIBONUCLEASE Y"/>
    <property type="match status" value="1"/>
</dbReference>
<dbReference type="InterPro" id="IPR013976">
    <property type="entry name" value="HDOD"/>
</dbReference>
<evidence type="ECO:0000313" key="2">
    <source>
        <dbReference type="EMBL" id="SVB69468.1"/>
    </source>
</evidence>
<feature type="domain" description="HDOD" evidence="1">
    <location>
        <begin position="53"/>
        <end position="253"/>
    </location>
</feature>
<feature type="non-terminal residue" evidence="2">
    <location>
        <position position="1"/>
    </location>
</feature>
<dbReference type="PANTHER" id="PTHR33525">
    <property type="match status" value="1"/>
</dbReference>
<reference evidence="2" key="1">
    <citation type="submission" date="2018-05" db="EMBL/GenBank/DDBJ databases">
        <authorList>
            <person name="Lanie J.A."/>
            <person name="Ng W.-L."/>
            <person name="Kazmierczak K.M."/>
            <person name="Andrzejewski T.M."/>
            <person name="Davidsen T.M."/>
            <person name="Wayne K.J."/>
            <person name="Tettelin H."/>
            <person name="Glass J.I."/>
            <person name="Rusch D."/>
            <person name="Podicherti R."/>
            <person name="Tsui H.-C.T."/>
            <person name="Winkler M.E."/>
        </authorList>
    </citation>
    <scope>NUCLEOTIDE SEQUENCE</scope>
</reference>
<dbReference type="InterPro" id="IPR052340">
    <property type="entry name" value="RNase_Y/CdgJ"/>
</dbReference>
<accession>A0A382G2H3</accession>
<gene>
    <name evidence="2" type="ORF">METZ01_LOCUS222322</name>
</gene>
<proteinExistence type="predicted"/>
<dbReference type="PROSITE" id="PS51833">
    <property type="entry name" value="HDOD"/>
    <property type="match status" value="1"/>
</dbReference>
<protein>
    <recommendedName>
        <fullName evidence="1">HDOD domain-containing protein</fullName>
    </recommendedName>
</protein>
<dbReference type="SUPFAM" id="SSF109604">
    <property type="entry name" value="HD-domain/PDEase-like"/>
    <property type="match status" value="1"/>
</dbReference>
<feature type="non-terminal residue" evidence="2">
    <location>
        <position position="327"/>
    </location>
</feature>
<dbReference type="Gene3D" id="1.10.3210.10">
    <property type="entry name" value="Hypothetical protein af1432"/>
    <property type="match status" value="1"/>
</dbReference>
<dbReference type="Pfam" id="PF08668">
    <property type="entry name" value="HDOD"/>
    <property type="match status" value="1"/>
</dbReference>
<dbReference type="AlphaFoldDB" id="A0A382G2H3"/>
<evidence type="ECO:0000259" key="1">
    <source>
        <dbReference type="PROSITE" id="PS51833"/>
    </source>
</evidence>
<organism evidence="2">
    <name type="scientific">marine metagenome</name>
    <dbReference type="NCBI Taxonomy" id="408172"/>
    <lineage>
        <taxon>unclassified sequences</taxon>
        <taxon>metagenomes</taxon>
        <taxon>ecological metagenomes</taxon>
    </lineage>
</organism>